<evidence type="ECO:0000259" key="5">
    <source>
        <dbReference type="Pfam" id="PF04198"/>
    </source>
</evidence>
<dbReference type="EMBL" id="NMVQ01000005">
    <property type="protein sequence ID" value="OYO24168.1"/>
    <property type="molecule type" value="Genomic_DNA"/>
</dbReference>
<organism evidence="7 8">
    <name type="scientific">Enemella dayhoffiae</name>
    <dbReference type="NCBI Taxonomy" id="2016507"/>
    <lineage>
        <taxon>Bacteria</taxon>
        <taxon>Bacillati</taxon>
        <taxon>Actinomycetota</taxon>
        <taxon>Actinomycetes</taxon>
        <taxon>Propionibacteriales</taxon>
        <taxon>Propionibacteriaceae</taxon>
        <taxon>Enemella</taxon>
    </lineage>
</organism>
<accession>A0A255H8U0</accession>
<comment type="caution">
    <text evidence="7">The sequence shown here is derived from an EMBL/GenBank/DDBJ whole genome shotgun (WGS) entry which is preliminary data.</text>
</comment>
<sequence length="329" mass="35039">MGDREDQAYLAAELYYLQDETMEAIAARLGVSRSTVSRLLATARDEGWVRITLAPRPGDDSELAGSLRREFGVRPHLVPTRANAGAEQRLDHIATAAARLVESLVHPGGSLGVAWGTTVAAVAQRLRRTPAAGSAIVQLNGSANSTTSGIPYSESILATAAEAFDAEVHWFPVPAFFDFASTKQALWRERSIAGVLARQQSCDLALFGVGSFGGRQASHVYTSGYLDEVTMTELAAAGVVGDVCTVLLRADGSYADLAINDRASGPTPAELQRIPRRVCVVSGGHKVRATLAALRARVATDLVIDELTARELLRTHRSSGGRPARHSAR</sequence>
<evidence type="ECO:0000313" key="8">
    <source>
        <dbReference type="Proteomes" id="UP000216311"/>
    </source>
</evidence>
<evidence type="ECO:0000256" key="2">
    <source>
        <dbReference type="ARBA" id="ARBA00023015"/>
    </source>
</evidence>
<dbReference type="InterPro" id="IPR007630">
    <property type="entry name" value="RNA_pol_sigma70_r4"/>
</dbReference>
<evidence type="ECO:0000256" key="3">
    <source>
        <dbReference type="ARBA" id="ARBA00023125"/>
    </source>
</evidence>
<name>A0A255H8U0_9ACTN</name>
<dbReference type="Proteomes" id="UP000216311">
    <property type="component" value="Unassembled WGS sequence"/>
</dbReference>
<dbReference type="Pfam" id="PF04545">
    <property type="entry name" value="Sigma70_r4"/>
    <property type="match status" value="1"/>
</dbReference>
<reference evidence="7 8" key="1">
    <citation type="submission" date="2017-07" db="EMBL/GenBank/DDBJ databases">
        <title>Draft whole genome sequences of clinical Proprionibacteriaceae strains.</title>
        <authorList>
            <person name="Bernier A.-M."/>
            <person name="Bernard K."/>
            <person name="Domingo M.-C."/>
        </authorList>
    </citation>
    <scope>NUCLEOTIDE SEQUENCE [LARGE SCALE GENOMIC DNA]</scope>
    <source>
        <strain evidence="7 8">NML 130396</strain>
    </source>
</reference>
<gene>
    <name evidence="7" type="ORF">CGZ93_04955</name>
</gene>
<feature type="domain" description="RNA polymerase sigma-70 region 4" evidence="6">
    <location>
        <begin position="13"/>
        <end position="44"/>
    </location>
</feature>
<dbReference type="SUPFAM" id="SSF100950">
    <property type="entry name" value="NagB/RpiA/CoA transferase-like"/>
    <property type="match status" value="1"/>
</dbReference>
<dbReference type="InterPro" id="IPR051054">
    <property type="entry name" value="SorC_transcr_regulators"/>
</dbReference>
<keyword evidence="3" id="KW-0238">DNA-binding</keyword>
<dbReference type="OrthoDB" id="186585at2"/>
<dbReference type="GO" id="GO:0006352">
    <property type="term" value="P:DNA-templated transcription initiation"/>
    <property type="evidence" value="ECO:0007669"/>
    <property type="project" value="InterPro"/>
</dbReference>
<evidence type="ECO:0000256" key="1">
    <source>
        <dbReference type="ARBA" id="ARBA00010466"/>
    </source>
</evidence>
<dbReference type="InterPro" id="IPR007324">
    <property type="entry name" value="Sugar-bd_dom_put"/>
</dbReference>
<dbReference type="PANTHER" id="PTHR34294:SF1">
    <property type="entry name" value="TRANSCRIPTIONAL REGULATOR LSRR"/>
    <property type="match status" value="1"/>
</dbReference>
<dbReference type="GO" id="GO:0030246">
    <property type="term" value="F:carbohydrate binding"/>
    <property type="evidence" value="ECO:0007669"/>
    <property type="project" value="InterPro"/>
</dbReference>
<proteinExistence type="inferred from homology"/>
<dbReference type="PANTHER" id="PTHR34294">
    <property type="entry name" value="TRANSCRIPTIONAL REGULATOR-RELATED"/>
    <property type="match status" value="1"/>
</dbReference>
<keyword evidence="8" id="KW-1185">Reference proteome</keyword>
<dbReference type="GO" id="GO:0003700">
    <property type="term" value="F:DNA-binding transcription factor activity"/>
    <property type="evidence" value="ECO:0007669"/>
    <property type="project" value="InterPro"/>
</dbReference>
<dbReference type="AlphaFoldDB" id="A0A255H8U0"/>
<evidence type="ECO:0000259" key="6">
    <source>
        <dbReference type="Pfam" id="PF04545"/>
    </source>
</evidence>
<dbReference type="InterPro" id="IPR036388">
    <property type="entry name" value="WH-like_DNA-bd_sf"/>
</dbReference>
<comment type="similarity">
    <text evidence="1">Belongs to the SorC transcriptional regulatory family.</text>
</comment>
<feature type="domain" description="Sugar-binding" evidence="5">
    <location>
        <begin position="59"/>
        <end position="314"/>
    </location>
</feature>
<keyword evidence="4" id="KW-0804">Transcription</keyword>
<dbReference type="Gene3D" id="3.40.50.1360">
    <property type="match status" value="1"/>
</dbReference>
<dbReference type="Gene3D" id="1.10.10.10">
    <property type="entry name" value="Winged helix-like DNA-binding domain superfamily/Winged helix DNA-binding domain"/>
    <property type="match status" value="1"/>
</dbReference>
<evidence type="ECO:0000256" key="4">
    <source>
        <dbReference type="ARBA" id="ARBA00023163"/>
    </source>
</evidence>
<dbReference type="GO" id="GO:0003677">
    <property type="term" value="F:DNA binding"/>
    <property type="evidence" value="ECO:0007669"/>
    <property type="project" value="UniProtKB-KW"/>
</dbReference>
<evidence type="ECO:0000313" key="7">
    <source>
        <dbReference type="EMBL" id="OYO24168.1"/>
    </source>
</evidence>
<dbReference type="Pfam" id="PF04198">
    <property type="entry name" value="Sugar-bind"/>
    <property type="match status" value="1"/>
</dbReference>
<dbReference type="RefSeq" id="WP_094363048.1">
    <property type="nucleotide sequence ID" value="NZ_NMVQ01000005.1"/>
</dbReference>
<keyword evidence="2" id="KW-0805">Transcription regulation</keyword>
<protein>
    <submittedName>
        <fullName evidence="7">Transcriptional regulator</fullName>
    </submittedName>
</protein>
<dbReference type="InterPro" id="IPR037171">
    <property type="entry name" value="NagB/RpiA_transferase-like"/>
</dbReference>